<name>A0ABS5R8Y0_9HYPH</name>
<dbReference type="Pfam" id="PF14091">
    <property type="entry name" value="DUF4269"/>
    <property type="match status" value="1"/>
</dbReference>
<reference evidence="1" key="1">
    <citation type="submission" date="2021-05" db="EMBL/GenBank/DDBJ databases">
        <authorList>
            <person name="Sun Q."/>
            <person name="Inoue M."/>
        </authorList>
    </citation>
    <scope>NUCLEOTIDE SEQUENCE</scope>
    <source>
        <strain evidence="1">VKM B-3255</strain>
    </source>
</reference>
<organism evidence="1 2">
    <name type="scientific">Ancylobacter radicis</name>
    <dbReference type="NCBI Taxonomy" id="2836179"/>
    <lineage>
        <taxon>Bacteria</taxon>
        <taxon>Pseudomonadati</taxon>
        <taxon>Pseudomonadota</taxon>
        <taxon>Alphaproteobacteria</taxon>
        <taxon>Hyphomicrobiales</taxon>
        <taxon>Xanthobacteraceae</taxon>
        <taxon>Ancylobacter</taxon>
    </lineage>
</organism>
<accession>A0ABS5R8Y0</accession>
<comment type="caution">
    <text evidence="1">The sequence shown here is derived from an EMBL/GenBank/DDBJ whole genome shotgun (WGS) entry which is preliminary data.</text>
</comment>
<protein>
    <submittedName>
        <fullName evidence="1">DUF4269 domain-containing protein</fullName>
    </submittedName>
</protein>
<proteinExistence type="predicted"/>
<dbReference type="Proteomes" id="UP001166585">
    <property type="component" value="Unassembled WGS sequence"/>
</dbReference>
<keyword evidence="2" id="KW-1185">Reference proteome</keyword>
<dbReference type="InterPro" id="IPR025365">
    <property type="entry name" value="DUF4269"/>
</dbReference>
<evidence type="ECO:0000313" key="1">
    <source>
        <dbReference type="EMBL" id="MBS9477710.1"/>
    </source>
</evidence>
<sequence length="180" mass="20342">MTYLDALHASQALRLLDAFDPHVAGTLPLGISVPGSDIDILCHAPDLDLFAQVVWRHFSHQRAFSMHQWTHNGRAIISRFESNEWPFEIFAANQPVREQMGWRHFEIEKRLLKLGGRDLRAAICALRANGMKTEPAFAQTLGLEGDPYAVLLNLHERSDAELIPMIGRTRRHAADPNYAP</sequence>
<gene>
    <name evidence="1" type="ORF">KIP89_11370</name>
</gene>
<evidence type="ECO:0000313" key="2">
    <source>
        <dbReference type="Proteomes" id="UP001166585"/>
    </source>
</evidence>
<dbReference type="EMBL" id="JAHCQH010000016">
    <property type="protein sequence ID" value="MBS9477710.1"/>
    <property type="molecule type" value="Genomic_DNA"/>
</dbReference>
<dbReference type="RefSeq" id="WP_213755557.1">
    <property type="nucleotide sequence ID" value="NZ_JAHCQH010000016.1"/>
</dbReference>